<evidence type="ECO:0000256" key="6">
    <source>
        <dbReference type="ARBA" id="ARBA00023136"/>
    </source>
</evidence>
<comment type="subcellular location">
    <subcellularLocation>
        <location evidence="2">Cell membrane</location>
    </subcellularLocation>
    <subcellularLocation>
        <location evidence="1">Membrane</location>
        <topology evidence="1">Single-pass membrane protein</topology>
    </subcellularLocation>
</comment>
<dbReference type="STRING" id="1188319.OYT1_01687"/>
<keyword evidence="6" id="KW-0472">Membrane</keyword>
<gene>
    <name evidence="9" type="ORF">OYT1_ch0818</name>
</gene>
<dbReference type="Pfam" id="PF09976">
    <property type="entry name" value="TPR_21"/>
    <property type="match status" value="1"/>
</dbReference>
<dbReference type="GO" id="GO:0044877">
    <property type="term" value="F:protein-containing complex binding"/>
    <property type="evidence" value="ECO:0007669"/>
    <property type="project" value="InterPro"/>
</dbReference>
<dbReference type="AlphaFoldDB" id="A0A2Z6GA16"/>
<name>A0A2Z6GA16_9PROT</name>
<dbReference type="PANTHER" id="PTHR38035">
    <property type="entry name" value="UPF0070 PROTEIN YFGM"/>
    <property type="match status" value="1"/>
</dbReference>
<dbReference type="InterPro" id="IPR018704">
    <property type="entry name" value="SecYEG/CpoB_TPR"/>
</dbReference>
<evidence type="ECO:0000256" key="2">
    <source>
        <dbReference type="ARBA" id="ARBA00004236"/>
    </source>
</evidence>
<protein>
    <recommendedName>
        <fullName evidence="8">Ancillary SecYEG translocon subunit/Cell division coordinator CpoB TPR domain-containing protein</fullName>
    </recommendedName>
</protein>
<evidence type="ECO:0000256" key="1">
    <source>
        <dbReference type="ARBA" id="ARBA00004167"/>
    </source>
</evidence>
<evidence type="ECO:0000256" key="7">
    <source>
        <dbReference type="ARBA" id="ARBA00023186"/>
    </source>
</evidence>
<dbReference type="EMBL" id="AP018738">
    <property type="protein sequence ID" value="BBE50381.1"/>
    <property type="molecule type" value="Genomic_DNA"/>
</dbReference>
<dbReference type="RefSeq" id="WP_062626862.1">
    <property type="nucleotide sequence ID" value="NZ_AP018738.1"/>
</dbReference>
<evidence type="ECO:0000259" key="8">
    <source>
        <dbReference type="Pfam" id="PF09976"/>
    </source>
</evidence>
<evidence type="ECO:0000313" key="10">
    <source>
        <dbReference type="Proteomes" id="UP000033070"/>
    </source>
</evidence>
<feature type="domain" description="Ancillary SecYEG translocon subunit/Cell division coordinator CpoB TPR" evidence="8">
    <location>
        <begin position="16"/>
        <end position="210"/>
    </location>
</feature>
<evidence type="ECO:0000256" key="3">
    <source>
        <dbReference type="ARBA" id="ARBA00022475"/>
    </source>
</evidence>
<keyword evidence="3" id="KW-1003">Cell membrane</keyword>
<organism evidence="9 10">
    <name type="scientific">Ferriphaselus amnicola</name>
    <dbReference type="NCBI Taxonomy" id="1188319"/>
    <lineage>
        <taxon>Bacteria</taxon>
        <taxon>Pseudomonadati</taxon>
        <taxon>Pseudomonadota</taxon>
        <taxon>Betaproteobacteria</taxon>
        <taxon>Nitrosomonadales</taxon>
        <taxon>Gallionellaceae</taxon>
        <taxon>Ferriphaselus</taxon>
    </lineage>
</organism>
<dbReference type="OrthoDB" id="8521102at2"/>
<keyword evidence="5" id="KW-1133">Transmembrane helix</keyword>
<accession>A0A2Z6GA16</accession>
<keyword evidence="4" id="KW-0812">Transmembrane</keyword>
<keyword evidence="7" id="KW-0143">Chaperone</keyword>
<dbReference type="KEGG" id="fam:OYT1_ch0818"/>
<dbReference type="Proteomes" id="UP000033070">
    <property type="component" value="Chromosome"/>
</dbReference>
<evidence type="ECO:0000256" key="5">
    <source>
        <dbReference type="ARBA" id="ARBA00022989"/>
    </source>
</evidence>
<evidence type="ECO:0000256" key="4">
    <source>
        <dbReference type="ARBA" id="ARBA00022692"/>
    </source>
</evidence>
<dbReference type="GO" id="GO:0005886">
    <property type="term" value="C:plasma membrane"/>
    <property type="evidence" value="ECO:0007669"/>
    <property type="project" value="UniProtKB-SubCell"/>
</dbReference>
<sequence length="212" mass="23003">MAALDLQEQEQVESLKGWWKDNGKRVLIALLLASLGFAAIKGWNVYQAGQTAEASKLYGELVKQLSTGDAKRVNDAADAVAQKFGSTPFASRAQLLAAQINLVDAHDTARAKVQLQWVVEHAKEEGLQNVARLKLGAALLDEKKYDEALKLAEAKHGESFDGLYADLKGDILNAQGKTAEAKVAYKVAFDKTDAKSMYRNLIQMKLDALGGA</sequence>
<dbReference type="InterPro" id="IPR026039">
    <property type="entry name" value="YfgM"/>
</dbReference>
<keyword evidence="10" id="KW-1185">Reference proteome</keyword>
<reference evidence="9 10" key="1">
    <citation type="submission" date="2018-06" db="EMBL/GenBank/DDBJ databases">
        <title>OYT1 Genome Sequencing.</title>
        <authorList>
            <person name="Kato S."/>
            <person name="Itoh T."/>
            <person name="Ohkuma M."/>
        </authorList>
    </citation>
    <scope>NUCLEOTIDE SEQUENCE [LARGE SCALE GENOMIC DNA]</scope>
    <source>
        <strain evidence="9 10">OYT1</strain>
    </source>
</reference>
<dbReference type="PANTHER" id="PTHR38035:SF1">
    <property type="entry name" value="ANCILLARY SECYEG TRANSLOCON SUBUNIT"/>
    <property type="match status" value="1"/>
</dbReference>
<proteinExistence type="predicted"/>
<evidence type="ECO:0000313" key="9">
    <source>
        <dbReference type="EMBL" id="BBE50381.1"/>
    </source>
</evidence>
<dbReference type="PIRSF" id="PIRSF006170">
    <property type="entry name" value="YfgM"/>
    <property type="match status" value="1"/>
</dbReference>